<evidence type="ECO:0000256" key="7">
    <source>
        <dbReference type="ARBA" id="ARBA00048787"/>
    </source>
</evidence>
<dbReference type="GO" id="GO:0004000">
    <property type="term" value="F:adenosine deaminase activity"/>
    <property type="evidence" value="ECO:0007669"/>
    <property type="project" value="TreeGrafter"/>
</dbReference>
<evidence type="ECO:0000256" key="6">
    <source>
        <dbReference type="ARBA" id="ARBA00023080"/>
    </source>
</evidence>
<comment type="cofactor">
    <cofactor evidence="1">
        <name>Zn(2+)</name>
        <dbReference type="ChEBI" id="CHEBI:29105"/>
    </cofactor>
</comment>
<dbReference type="Proteomes" id="UP000620124">
    <property type="component" value="Unassembled WGS sequence"/>
</dbReference>
<dbReference type="AlphaFoldDB" id="A0A8H7D9J3"/>
<evidence type="ECO:0000259" key="8">
    <source>
        <dbReference type="Pfam" id="PF00962"/>
    </source>
</evidence>
<organism evidence="9 10">
    <name type="scientific">Mycena venus</name>
    <dbReference type="NCBI Taxonomy" id="2733690"/>
    <lineage>
        <taxon>Eukaryota</taxon>
        <taxon>Fungi</taxon>
        <taxon>Dikarya</taxon>
        <taxon>Basidiomycota</taxon>
        <taxon>Agaricomycotina</taxon>
        <taxon>Agaricomycetes</taxon>
        <taxon>Agaricomycetidae</taxon>
        <taxon>Agaricales</taxon>
        <taxon>Marasmiineae</taxon>
        <taxon>Mycenaceae</taxon>
        <taxon>Mycena</taxon>
    </lineage>
</organism>
<proteinExistence type="inferred from homology"/>
<keyword evidence="5" id="KW-0862">Zinc</keyword>
<keyword evidence="6" id="KW-0546">Nucleotide metabolism</keyword>
<dbReference type="GO" id="GO:0006154">
    <property type="term" value="P:adenosine catabolic process"/>
    <property type="evidence" value="ECO:0007669"/>
    <property type="project" value="TreeGrafter"/>
</dbReference>
<dbReference type="EMBL" id="JACAZI010000003">
    <property type="protein sequence ID" value="KAF7364557.1"/>
    <property type="molecule type" value="Genomic_DNA"/>
</dbReference>
<keyword evidence="10" id="KW-1185">Reference proteome</keyword>
<protein>
    <submittedName>
        <fullName evidence="9">Metallo-dependent hydrolase</fullName>
    </submittedName>
</protein>
<dbReference type="InterPro" id="IPR001365">
    <property type="entry name" value="A_deaminase_dom"/>
</dbReference>
<accession>A0A8H7D9J3</accession>
<feature type="domain" description="Adenosine deaminase" evidence="8">
    <location>
        <begin position="28"/>
        <end position="343"/>
    </location>
</feature>
<gene>
    <name evidence="9" type="ORF">MVEN_00324700</name>
</gene>
<keyword evidence="4 9" id="KW-0378">Hydrolase</keyword>
<reference evidence="9" key="1">
    <citation type="submission" date="2020-05" db="EMBL/GenBank/DDBJ databases">
        <title>Mycena genomes resolve the evolution of fungal bioluminescence.</title>
        <authorList>
            <person name="Tsai I.J."/>
        </authorList>
    </citation>
    <scope>NUCLEOTIDE SEQUENCE</scope>
    <source>
        <strain evidence="9">CCC161011</strain>
    </source>
</reference>
<dbReference type="GO" id="GO:0046872">
    <property type="term" value="F:metal ion binding"/>
    <property type="evidence" value="ECO:0007669"/>
    <property type="project" value="UniProtKB-KW"/>
</dbReference>
<comment type="similarity">
    <text evidence="2">Belongs to the metallo-dependent hydrolases superfamily. Adenosine and AMP deaminases family.</text>
</comment>
<keyword evidence="3" id="KW-0479">Metal-binding</keyword>
<dbReference type="GO" id="GO:0046103">
    <property type="term" value="P:inosine biosynthetic process"/>
    <property type="evidence" value="ECO:0007669"/>
    <property type="project" value="TreeGrafter"/>
</dbReference>
<dbReference type="OrthoDB" id="272271at2759"/>
<dbReference type="Pfam" id="PF00962">
    <property type="entry name" value="A_deaminase"/>
    <property type="match status" value="1"/>
</dbReference>
<name>A0A8H7D9J3_9AGAR</name>
<dbReference type="InterPro" id="IPR032466">
    <property type="entry name" value="Metal_Hydrolase"/>
</dbReference>
<evidence type="ECO:0000256" key="2">
    <source>
        <dbReference type="ARBA" id="ARBA00006676"/>
    </source>
</evidence>
<evidence type="ECO:0000313" key="9">
    <source>
        <dbReference type="EMBL" id="KAF7364557.1"/>
    </source>
</evidence>
<evidence type="ECO:0000313" key="10">
    <source>
        <dbReference type="Proteomes" id="UP000620124"/>
    </source>
</evidence>
<dbReference type="SUPFAM" id="SSF51556">
    <property type="entry name" value="Metallo-dependent hydrolases"/>
    <property type="match status" value="1"/>
</dbReference>
<comment type="caution">
    <text evidence="9">The sequence shown here is derived from an EMBL/GenBank/DDBJ whole genome shotgun (WGS) entry which is preliminary data.</text>
</comment>
<comment type="catalytic activity">
    <reaction evidence="7">
        <text>N(6)-methyl-AMP + H2O + H(+) = IMP + methylamine</text>
        <dbReference type="Rhea" id="RHEA:16001"/>
        <dbReference type="ChEBI" id="CHEBI:15377"/>
        <dbReference type="ChEBI" id="CHEBI:15378"/>
        <dbReference type="ChEBI" id="CHEBI:58053"/>
        <dbReference type="ChEBI" id="CHEBI:59338"/>
        <dbReference type="ChEBI" id="CHEBI:144842"/>
    </reaction>
    <physiologicalReaction direction="left-to-right" evidence="7">
        <dbReference type="Rhea" id="RHEA:16002"/>
    </physiologicalReaction>
</comment>
<evidence type="ECO:0000256" key="1">
    <source>
        <dbReference type="ARBA" id="ARBA00001947"/>
    </source>
</evidence>
<sequence>MVGLIYGSAALALDSLTPSQLAFIHALPKAELHAHLNGSIPVSELREMALEFNSRTSDKAASDLVHDGITKLQNGVVLDEIYDFFNLFPAIYALTSNPASLGRATRAVLEQFLGGSYPQCTYLELRSTPRETADMSRLDYVRTVLDEVERYPKSRAALIVSLDRKMSAEVIQECVGVASQLKAEGRRVVGVDLCGDPQAGDMNILGEHFADAKKAGLGITLHIAETPANPADETIQLLSYAPDRLGHATFLNDEAKAIVRGNKTCIELCLSSNLLCKTVTKLEDHHIRYYLQHDHPIAICTDDTLPFRTSLTGEYALLLAAQPLGLGLSEGEVRRIAEMSMAARFGQ</sequence>
<dbReference type="InterPro" id="IPR006330">
    <property type="entry name" value="Ado/ade_deaminase"/>
</dbReference>
<dbReference type="Gene3D" id="3.20.20.140">
    <property type="entry name" value="Metal-dependent hydrolases"/>
    <property type="match status" value="1"/>
</dbReference>
<dbReference type="PANTHER" id="PTHR11409">
    <property type="entry name" value="ADENOSINE DEAMINASE"/>
    <property type="match status" value="1"/>
</dbReference>
<evidence type="ECO:0000256" key="4">
    <source>
        <dbReference type="ARBA" id="ARBA00022801"/>
    </source>
</evidence>
<dbReference type="GO" id="GO:0009117">
    <property type="term" value="P:nucleotide metabolic process"/>
    <property type="evidence" value="ECO:0007669"/>
    <property type="project" value="UniProtKB-KW"/>
</dbReference>
<evidence type="ECO:0000256" key="5">
    <source>
        <dbReference type="ARBA" id="ARBA00022833"/>
    </source>
</evidence>
<evidence type="ECO:0000256" key="3">
    <source>
        <dbReference type="ARBA" id="ARBA00022723"/>
    </source>
</evidence>
<dbReference type="PANTHER" id="PTHR11409:SF42">
    <property type="entry name" value="ADENOSINE DEAMINASE-LIKE PROTEIN"/>
    <property type="match status" value="1"/>
</dbReference>